<evidence type="ECO:0000256" key="3">
    <source>
        <dbReference type="ARBA" id="ARBA00022448"/>
    </source>
</evidence>
<dbReference type="Proteomes" id="UP000281691">
    <property type="component" value="Unassembled WGS sequence"/>
</dbReference>
<dbReference type="InterPro" id="IPR050681">
    <property type="entry name" value="CDF/SLC30A"/>
</dbReference>
<keyword evidence="5" id="KW-0864">Zinc transport</keyword>
<evidence type="ECO:0000256" key="1">
    <source>
        <dbReference type="ARBA" id="ARBA00004141"/>
    </source>
</evidence>
<keyword evidence="7" id="KW-0406">Ion transport</keyword>
<comment type="similarity">
    <text evidence="2">Belongs to the cation diffusion facilitator (CDF) transporter (TC 2.A.4) family. SLC30A subfamily.</text>
</comment>
<dbReference type="NCBIfam" id="TIGR01297">
    <property type="entry name" value="CDF"/>
    <property type="match status" value="1"/>
</dbReference>
<dbReference type="SUPFAM" id="SSF160240">
    <property type="entry name" value="Cation efflux protein cytoplasmic domain-like"/>
    <property type="match status" value="1"/>
</dbReference>
<dbReference type="Pfam" id="PF16916">
    <property type="entry name" value="ZT_dimer"/>
    <property type="match status" value="1"/>
</dbReference>
<dbReference type="Pfam" id="PF01545">
    <property type="entry name" value="Cation_efflux"/>
    <property type="match status" value="1"/>
</dbReference>
<feature type="domain" description="Cation efflux protein cytoplasmic" evidence="10">
    <location>
        <begin position="226"/>
        <end position="300"/>
    </location>
</feature>
<evidence type="ECO:0000256" key="6">
    <source>
        <dbReference type="ARBA" id="ARBA00022989"/>
    </source>
</evidence>
<dbReference type="InterPro" id="IPR002524">
    <property type="entry name" value="Cation_efflux"/>
</dbReference>
<evidence type="ECO:0000256" key="5">
    <source>
        <dbReference type="ARBA" id="ARBA00022906"/>
    </source>
</evidence>
<dbReference type="RefSeq" id="WP_124211599.1">
    <property type="nucleotide sequence ID" value="NZ_CP016615.1"/>
</dbReference>
<evidence type="ECO:0000259" key="9">
    <source>
        <dbReference type="Pfam" id="PF01545"/>
    </source>
</evidence>
<dbReference type="AlphaFoldDB" id="A0A3N4W051"/>
<accession>A0A3N4W051</accession>
<dbReference type="OrthoDB" id="9809646at2"/>
<evidence type="ECO:0000313" key="11">
    <source>
        <dbReference type="EMBL" id="RPE82787.1"/>
    </source>
</evidence>
<evidence type="ECO:0000256" key="8">
    <source>
        <dbReference type="ARBA" id="ARBA00023136"/>
    </source>
</evidence>
<evidence type="ECO:0000256" key="2">
    <source>
        <dbReference type="ARBA" id="ARBA00008873"/>
    </source>
</evidence>
<keyword evidence="4" id="KW-0812">Transmembrane</keyword>
<dbReference type="Gene3D" id="1.20.1510.10">
    <property type="entry name" value="Cation efflux protein transmembrane domain"/>
    <property type="match status" value="1"/>
</dbReference>
<evidence type="ECO:0000256" key="7">
    <source>
        <dbReference type="ARBA" id="ARBA00023065"/>
    </source>
</evidence>
<dbReference type="EMBL" id="RKQP01000004">
    <property type="protein sequence ID" value="RPE82787.1"/>
    <property type="molecule type" value="Genomic_DNA"/>
</dbReference>
<evidence type="ECO:0000259" key="10">
    <source>
        <dbReference type="Pfam" id="PF16916"/>
    </source>
</evidence>
<dbReference type="InterPro" id="IPR058533">
    <property type="entry name" value="Cation_efflux_TM"/>
</dbReference>
<keyword evidence="3" id="KW-0813">Transport</keyword>
<keyword evidence="5" id="KW-0862">Zinc</keyword>
<dbReference type="InterPro" id="IPR027470">
    <property type="entry name" value="Cation_efflux_CTD"/>
</dbReference>
<keyword evidence="12" id="KW-1185">Reference proteome</keyword>
<keyword evidence="6" id="KW-1133">Transmembrane helix</keyword>
<dbReference type="InterPro" id="IPR027469">
    <property type="entry name" value="Cation_efflux_TMD_sf"/>
</dbReference>
<comment type="subcellular location">
    <subcellularLocation>
        <location evidence="1">Membrane</location>
        <topology evidence="1">Multi-pass membrane protein</topology>
    </subcellularLocation>
</comment>
<gene>
    <name evidence="11" type="ORF">EDC46_1463</name>
</gene>
<evidence type="ECO:0000313" key="12">
    <source>
        <dbReference type="Proteomes" id="UP000281691"/>
    </source>
</evidence>
<feature type="domain" description="Cation efflux protein transmembrane" evidence="9">
    <location>
        <begin position="28"/>
        <end position="221"/>
    </location>
</feature>
<dbReference type="GO" id="GO:0005385">
    <property type="term" value="F:zinc ion transmembrane transporter activity"/>
    <property type="evidence" value="ECO:0007669"/>
    <property type="project" value="TreeGrafter"/>
</dbReference>
<dbReference type="PANTHER" id="PTHR11562:SF17">
    <property type="entry name" value="RE54080P-RELATED"/>
    <property type="match status" value="1"/>
</dbReference>
<sequence length="313" mass="35222">MHTHHHNVDFNYHHSPHNKTQFQSKKTLWISLSLTIIFAFIELIGGIFSGSLALISDSFHMFSDVLALGLSMIAVYYASKAPNQKFTYGYVRFEIISAFLNGLALIIIALGILYEGILRLLNPVDIDFVMMMVIASIGLVINIVLTIILMRSLKAENNLNIKSALWHFLGDLFNSIGIIIAGVLIQYTGIIAIDAIVSLIVSIIIGLGGYKICKAAFLILMEAVPNELNAEAIHQTILSVECVKEIHEFHLWALSEGSYSLSFHVILDKYDEVNDYEIIRNISTRLKMEHHIEHVTIQIENPEINPHHEHQIP</sequence>
<dbReference type="GO" id="GO:0005886">
    <property type="term" value="C:plasma membrane"/>
    <property type="evidence" value="ECO:0007669"/>
    <property type="project" value="TreeGrafter"/>
</dbReference>
<protein>
    <submittedName>
        <fullName evidence="11">Cobalt-zinc-cadmium efflux system protein</fullName>
    </submittedName>
</protein>
<proteinExistence type="inferred from homology"/>
<dbReference type="PANTHER" id="PTHR11562">
    <property type="entry name" value="CATION EFFLUX PROTEIN/ ZINC TRANSPORTER"/>
    <property type="match status" value="1"/>
</dbReference>
<evidence type="ECO:0000256" key="4">
    <source>
        <dbReference type="ARBA" id="ARBA00022692"/>
    </source>
</evidence>
<dbReference type="InterPro" id="IPR036837">
    <property type="entry name" value="Cation_efflux_CTD_sf"/>
</dbReference>
<name>A0A3N4W051_9PAST</name>
<organism evidence="11 12">
    <name type="scientific">Vespertiliibacter pulmonis</name>
    <dbReference type="NCBI Taxonomy" id="1443036"/>
    <lineage>
        <taxon>Bacteria</taxon>
        <taxon>Pseudomonadati</taxon>
        <taxon>Pseudomonadota</taxon>
        <taxon>Gammaproteobacteria</taxon>
        <taxon>Pasteurellales</taxon>
        <taxon>Pasteurellaceae</taxon>
        <taxon>Vespertiliibacter</taxon>
    </lineage>
</organism>
<reference evidence="11 12" key="1">
    <citation type="submission" date="2018-11" db="EMBL/GenBank/DDBJ databases">
        <title>Genomic Encyclopedia of Type Strains, Phase IV (KMG-IV): sequencing the most valuable type-strain genomes for metagenomic binning, comparative biology and taxonomic classification.</title>
        <authorList>
            <person name="Goeker M."/>
        </authorList>
    </citation>
    <scope>NUCLEOTIDE SEQUENCE [LARGE SCALE GENOMIC DNA]</scope>
    <source>
        <strain evidence="11 12">DSM 27238</strain>
    </source>
</reference>
<dbReference type="SUPFAM" id="SSF161111">
    <property type="entry name" value="Cation efflux protein transmembrane domain-like"/>
    <property type="match status" value="1"/>
</dbReference>
<comment type="caution">
    <text evidence="11">The sequence shown here is derived from an EMBL/GenBank/DDBJ whole genome shotgun (WGS) entry which is preliminary data.</text>
</comment>
<keyword evidence="8" id="KW-0472">Membrane</keyword>